<gene>
    <name evidence="1" type="ORF">SAMN05444169_4699</name>
</gene>
<sequence>MGMIWELLSDLLGATVQKTVEESLSSDYRNDPVYKQNVQRLIEHHRQFEKPK</sequence>
<dbReference type="RefSeq" id="WP_154073370.1">
    <property type="nucleotide sequence ID" value="NZ_LT670818.1"/>
</dbReference>
<dbReference type="EMBL" id="LT670818">
    <property type="protein sequence ID" value="SHG89727.1"/>
    <property type="molecule type" value="Genomic_DNA"/>
</dbReference>
<reference evidence="1 2" key="1">
    <citation type="submission" date="2016-11" db="EMBL/GenBank/DDBJ databases">
        <authorList>
            <person name="Jaros S."/>
            <person name="Januszkiewicz K."/>
            <person name="Wedrychowicz H."/>
        </authorList>
    </citation>
    <scope>NUCLEOTIDE SEQUENCE [LARGE SCALE GENOMIC DNA]</scope>
    <source>
        <strain evidence="1 2">GAS242</strain>
    </source>
</reference>
<dbReference type="OrthoDB" id="8248816at2"/>
<proteinExistence type="predicted"/>
<dbReference type="Proteomes" id="UP000190675">
    <property type="component" value="Chromosome I"/>
</dbReference>
<organism evidence="1 2">
    <name type="scientific">Bradyrhizobium erythrophlei</name>
    <dbReference type="NCBI Taxonomy" id="1437360"/>
    <lineage>
        <taxon>Bacteria</taxon>
        <taxon>Pseudomonadati</taxon>
        <taxon>Pseudomonadota</taxon>
        <taxon>Alphaproteobacteria</taxon>
        <taxon>Hyphomicrobiales</taxon>
        <taxon>Nitrobacteraceae</taxon>
        <taxon>Bradyrhizobium</taxon>
    </lineage>
</organism>
<evidence type="ECO:0000313" key="1">
    <source>
        <dbReference type="EMBL" id="SHG89727.1"/>
    </source>
</evidence>
<accession>A0A1M5NJV2</accession>
<protein>
    <submittedName>
        <fullName evidence="1">Uncharacterized protein</fullName>
    </submittedName>
</protein>
<name>A0A1M5NJV2_9BRAD</name>
<evidence type="ECO:0000313" key="2">
    <source>
        <dbReference type="Proteomes" id="UP000190675"/>
    </source>
</evidence>
<dbReference type="AlphaFoldDB" id="A0A1M5NJV2"/>